<protein>
    <submittedName>
        <fullName evidence="2">Uncharacterized protein</fullName>
    </submittedName>
</protein>
<dbReference type="Proteomes" id="UP000302218">
    <property type="component" value="Chromosome"/>
</dbReference>
<dbReference type="KEGG" id="nvr:FEJ81_17205"/>
<dbReference type="RefSeq" id="WP_138246444.1">
    <property type="nucleotide sequence ID" value="NZ_CP040330.1"/>
</dbReference>
<evidence type="ECO:0000313" key="2">
    <source>
        <dbReference type="EMBL" id="QCS43994.1"/>
    </source>
</evidence>
<name>A0A4P8WKW1_9EURY</name>
<sequence length="329" mass="35012">MMGNSYNSDYNDEQSNNIARRKVLSSLGGGLAGTAGIVGTSNAVSATSNAPVSNERSAEASEIEEMLSDPTVESILETLSITPGKMSTDDATVYSLEKDGTKLSSILSIQTKYGVLRKTLDESDGIAYIDLEKSNIPTGIEKRISGSIGWPKNTNAKVLSKSVDKPLIFVREPTDAERENALQVTETEQRDQTSISVISELKDSRGQRAKKKREGRNEIVVFSGETITRIDYDTMAVTETTPLSDQFTQSDGISIQSHQSKECSKMAISCAADLITSAPNCGLAAAGCGFFGPIGAACALTIISICLPGVGLTILSCHQYTSSCDNPTL</sequence>
<accession>A0A4P8WKW1</accession>
<proteinExistence type="predicted"/>
<feature type="region of interest" description="Disordered" evidence="1">
    <location>
        <begin position="44"/>
        <end position="69"/>
    </location>
</feature>
<dbReference type="EMBL" id="CP040330">
    <property type="protein sequence ID" value="QCS43994.1"/>
    <property type="molecule type" value="Genomic_DNA"/>
</dbReference>
<dbReference type="GeneID" id="40267048"/>
<evidence type="ECO:0000313" key="3">
    <source>
        <dbReference type="Proteomes" id="UP000302218"/>
    </source>
</evidence>
<reference evidence="3" key="1">
    <citation type="submission" date="2019-05" db="EMBL/GenBank/DDBJ databases">
        <title>Genome sequence and methylation pattern of the halophilic Archaeon Natrinema versiforme BOL5-4.</title>
        <authorList>
            <person name="DasSarma P."/>
            <person name="Anton B.P."/>
            <person name="DasSarma S.L."/>
            <person name="Martinez F.L."/>
            <person name="Guzman D."/>
            <person name="Roberts R.J."/>
            <person name="DasSarma S."/>
        </authorList>
    </citation>
    <scope>NUCLEOTIDE SEQUENCE [LARGE SCALE GENOMIC DNA]</scope>
    <source>
        <strain evidence="3">BOL5-4</strain>
    </source>
</reference>
<organism evidence="2 3">
    <name type="scientific">Natrinema versiforme</name>
    <dbReference type="NCBI Taxonomy" id="88724"/>
    <lineage>
        <taxon>Archaea</taxon>
        <taxon>Methanobacteriati</taxon>
        <taxon>Methanobacteriota</taxon>
        <taxon>Stenosarchaea group</taxon>
        <taxon>Halobacteria</taxon>
        <taxon>Halobacteriales</taxon>
        <taxon>Natrialbaceae</taxon>
        <taxon>Natrinema</taxon>
    </lineage>
</organism>
<evidence type="ECO:0000256" key="1">
    <source>
        <dbReference type="SAM" id="MobiDB-lite"/>
    </source>
</evidence>
<gene>
    <name evidence="2" type="ORF">FEJ81_17205</name>
</gene>
<feature type="compositionally biased region" description="Polar residues" evidence="1">
    <location>
        <begin position="44"/>
        <end position="55"/>
    </location>
</feature>
<dbReference type="AlphaFoldDB" id="A0A4P8WKW1"/>